<organism evidence="3 4">
    <name type="scientific">Hebeloma cylindrosporum</name>
    <dbReference type="NCBI Taxonomy" id="76867"/>
    <lineage>
        <taxon>Eukaryota</taxon>
        <taxon>Fungi</taxon>
        <taxon>Dikarya</taxon>
        <taxon>Basidiomycota</taxon>
        <taxon>Agaricomycotina</taxon>
        <taxon>Agaricomycetes</taxon>
        <taxon>Agaricomycetidae</taxon>
        <taxon>Agaricales</taxon>
        <taxon>Agaricineae</taxon>
        <taxon>Hymenogastraceae</taxon>
        <taxon>Hebeloma</taxon>
    </lineage>
</organism>
<dbReference type="EMBL" id="KN831777">
    <property type="protein sequence ID" value="KIM42910.1"/>
    <property type="molecule type" value="Genomic_DNA"/>
</dbReference>
<gene>
    <name evidence="3" type="ORF">M413DRAFT_444527</name>
</gene>
<sequence>MALTPTVTIGLPDANITAPHNAPDKAHIWDGEERWLLGEPRKYAIPEEGDPWERCYQKVKDYDDDLCKGWRDQVEKLLIFAGLLAATVTAFIIDSYKNLREDPISQTNWLLEQVLLEIRSANAGNATANPLLPTPPTFTPSALDIRLNIFWFMSLSLSLATVLIGILCSQWLREYQRYTRLPPVVGISVRQLRYDGLMAWKVPNILLSLPVLLQLSLILFFLGLLDLLWNLNYIVASFVTAVAGLAILFVVIATFLPSCQNYFGTDPRAARCPYKSPQAWAVHRLIARFVRLSNAFRSPFHAERDAPFFKDKTWVDADKTWCAMKKRTDPTHRSNDMVRGLVWIDKHLENSVNMVFSIYHCIKSILPEESAQVVLQINKDAQAYFHSIEVMNSTAIADRREVNLALYLEEKCRLFPQLGTSHLDAVVRLLNTRTKQAPQGTDPPLFIYWPLYDVLGMPEDLVIQFLLCYKDLISLRRLKEEDANNLWDLIKTIARSDGETPPHTTYRRLALEIVMAMEGRLPTIESTTTGMQPLDAGAKREVKIWACHVIDLLQGWVPEDVEPQYELVLDALNKRLKDCGGPSSILSPKERRAWETVVLSRHSSTDEKLG</sequence>
<feature type="transmembrane region" description="Helical" evidence="1">
    <location>
        <begin position="231"/>
        <end position="256"/>
    </location>
</feature>
<dbReference type="HOGENOM" id="CLU_022196_0_0_1"/>
<evidence type="ECO:0000256" key="1">
    <source>
        <dbReference type="SAM" id="Phobius"/>
    </source>
</evidence>
<keyword evidence="1" id="KW-0472">Membrane</keyword>
<feature type="domain" description="DUF6535" evidence="2">
    <location>
        <begin position="52"/>
        <end position="230"/>
    </location>
</feature>
<accession>A0A0C3C1V3</accession>
<dbReference type="InterPro" id="IPR045338">
    <property type="entry name" value="DUF6535"/>
</dbReference>
<name>A0A0C3C1V3_HEBCY</name>
<protein>
    <recommendedName>
        <fullName evidence="2">DUF6535 domain-containing protein</fullName>
    </recommendedName>
</protein>
<evidence type="ECO:0000313" key="4">
    <source>
        <dbReference type="Proteomes" id="UP000053424"/>
    </source>
</evidence>
<keyword evidence="1" id="KW-0812">Transmembrane</keyword>
<dbReference type="OrthoDB" id="3235960at2759"/>
<feature type="transmembrane region" description="Helical" evidence="1">
    <location>
        <begin position="77"/>
        <end position="93"/>
    </location>
</feature>
<keyword evidence="4" id="KW-1185">Reference proteome</keyword>
<evidence type="ECO:0000259" key="2">
    <source>
        <dbReference type="Pfam" id="PF20153"/>
    </source>
</evidence>
<dbReference type="AlphaFoldDB" id="A0A0C3C1V3"/>
<feature type="transmembrane region" description="Helical" evidence="1">
    <location>
        <begin position="205"/>
        <end position="225"/>
    </location>
</feature>
<evidence type="ECO:0000313" key="3">
    <source>
        <dbReference type="EMBL" id="KIM42910.1"/>
    </source>
</evidence>
<feature type="transmembrane region" description="Helical" evidence="1">
    <location>
        <begin position="149"/>
        <end position="172"/>
    </location>
</feature>
<proteinExistence type="predicted"/>
<dbReference type="Proteomes" id="UP000053424">
    <property type="component" value="Unassembled WGS sequence"/>
</dbReference>
<dbReference type="Pfam" id="PF20153">
    <property type="entry name" value="DUF6535"/>
    <property type="match status" value="1"/>
</dbReference>
<keyword evidence="1" id="KW-1133">Transmembrane helix</keyword>
<reference evidence="3 4" key="1">
    <citation type="submission" date="2014-04" db="EMBL/GenBank/DDBJ databases">
        <authorList>
            <consortium name="DOE Joint Genome Institute"/>
            <person name="Kuo A."/>
            <person name="Gay G."/>
            <person name="Dore J."/>
            <person name="Kohler A."/>
            <person name="Nagy L.G."/>
            <person name="Floudas D."/>
            <person name="Copeland A."/>
            <person name="Barry K.W."/>
            <person name="Cichocki N."/>
            <person name="Veneault-Fourrey C."/>
            <person name="LaButti K."/>
            <person name="Lindquist E.A."/>
            <person name="Lipzen A."/>
            <person name="Lundell T."/>
            <person name="Morin E."/>
            <person name="Murat C."/>
            <person name="Sun H."/>
            <person name="Tunlid A."/>
            <person name="Henrissat B."/>
            <person name="Grigoriev I.V."/>
            <person name="Hibbett D.S."/>
            <person name="Martin F."/>
            <person name="Nordberg H.P."/>
            <person name="Cantor M.N."/>
            <person name="Hua S.X."/>
        </authorList>
    </citation>
    <scope>NUCLEOTIDE SEQUENCE [LARGE SCALE GENOMIC DNA]</scope>
    <source>
        <strain evidence="4">h7</strain>
    </source>
</reference>
<reference evidence="4" key="2">
    <citation type="submission" date="2015-01" db="EMBL/GenBank/DDBJ databases">
        <title>Evolutionary Origins and Diversification of the Mycorrhizal Mutualists.</title>
        <authorList>
            <consortium name="DOE Joint Genome Institute"/>
            <consortium name="Mycorrhizal Genomics Consortium"/>
            <person name="Kohler A."/>
            <person name="Kuo A."/>
            <person name="Nagy L.G."/>
            <person name="Floudas D."/>
            <person name="Copeland A."/>
            <person name="Barry K.W."/>
            <person name="Cichocki N."/>
            <person name="Veneault-Fourrey C."/>
            <person name="LaButti K."/>
            <person name="Lindquist E.A."/>
            <person name="Lipzen A."/>
            <person name="Lundell T."/>
            <person name="Morin E."/>
            <person name="Murat C."/>
            <person name="Riley R."/>
            <person name="Ohm R."/>
            <person name="Sun H."/>
            <person name="Tunlid A."/>
            <person name="Henrissat B."/>
            <person name="Grigoriev I.V."/>
            <person name="Hibbett D.S."/>
            <person name="Martin F."/>
        </authorList>
    </citation>
    <scope>NUCLEOTIDE SEQUENCE [LARGE SCALE GENOMIC DNA]</scope>
    <source>
        <strain evidence="4">h7</strain>
    </source>
</reference>